<name>A0AAP3CUV2_BACMO</name>
<reference evidence="3" key="1">
    <citation type="submission" date="2022-02" db="EMBL/GenBank/DDBJ databases">
        <title>Crop Bioprotection Bacillus Genome Sequencing.</title>
        <authorList>
            <person name="Dunlap C."/>
        </authorList>
    </citation>
    <scope>NUCLEOTIDE SEQUENCE</scope>
    <source>
        <strain evidence="3">CK3O2B-54A</strain>
    </source>
</reference>
<evidence type="ECO:0000259" key="2">
    <source>
        <dbReference type="Pfam" id="PF12197"/>
    </source>
</evidence>
<protein>
    <recommendedName>
        <fullName evidence="2">LCI fold domain-containing protein</fullName>
    </recommendedName>
</protein>
<dbReference type="Pfam" id="PF12197">
    <property type="entry name" value="lci"/>
    <property type="match status" value="1"/>
</dbReference>
<comment type="caution">
    <text evidence="3">The sequence shown here is derived from an EMBL/GenBank/DDBJ whole genome shotgun (WGS) entry which is preliminary data.</text>
</comment>
<gene>
    <name evidence="3" type="ORF">MOD07_19410</name>
</gene>
<evidence type="ECO:0000313" key="4">
    <source>
        <dbReference type="Proteomes" id="UP001075387"/>
    </source>
</evidence>
<evidence type="ECO:0000256" key="1">
    <source>
        <dbReference type="SAM" id="MobiDB-lite"/>
    </source>
</evidence>
<dbReference type="EMBL" id="JALAQA010000012">
    <property type="protein sequence ID" value="MCY8511695.1"/>
    <property type="molecule type" value="Genomic_DNA"/>
</dbReference>
<organism evidence="3 4">
    <name type="scientific">Bacillus mojavensis</name>
    <dbReference type="NCBI Taxonomy" id="72360"/>
    <lineage>
        <taxon>Bacteria</taxon>
        <taxon>Bacillati</taxon>
        <taxon>Bacillota</taxon>
        <taxon>Bacilli</taxon>
        <taxon>Bacillales</taxon>
        <taxon>Bacillaceae</taxon>
        <taxon>Bacillus</taxon>
    </lineage>
</organism>
<dbReference type="Proteomes" id="UP001075387">
    <property type="component" value="Unassembled WGS sequence"/>
</dbReference>
<proteinExistence type="predicted"/>
<sequence length="98" mass="11275">MFANTFEKDGIRWYLKGLQKSQKDIGFAIAKVYEYKDCNWRLLAPFINLKNFFSSMIEIFVPRTLSLFVYNNDPSSLAKNRSSPFDKCTQKASSGSSL</sequence>
<dbReference type="InterPro" id="IPR020976">
    <property type="entry name" value="Antimicrobial_lci"/>
</dbReference>
<accession>A0AAP3CUV2</accession>
<dbReference type="AlphaFoldDB" id="A0AAP3CUV2"/>
<feature type="domain" description="LCI fold" evidence="2">
    <location>
        <begin position="1"/>
        <end position="20"/>
    </location>
</feature>
<feature type="region of interest" description="Disordered" evidence="1">
    <location>
        <begin position="76"/>
        <end position="98"/>
    </location>
</feature>
<evidence type="ECO:0000313" key="3">
    <source>
        <dbReference type="EMBL" id="MCY8511695.1"/>
    </source>
</evidence>